<dbReference type="EMBL" id="JAULSV010000007">
    <property type="protein sequence ID" value="KAK0639719.1"/>
    <property type="molecule type" value="Genomic_DNA"/>
</dbReference>
<dbReference type="PANTHER" id="PTHR10039:SF5">
    <property type="entry name" value="NACHT DOMAIN-CONTAINING PROTEIN"/>
    <property type="match status" value="1"/>
</dbReference>
<gene>
    <name evidence="3" type="ORF">B0T16DRAFT_463363</name>
</gene>
<evidence type="ECO:0000259" key="2">
    <source>
        <dbReference type="Pfam" id="PF24883"/>
    </source>
</evidence>
<dbReference type="InterPro" id="IPR029058">
    <property type="entry name" value="AB_hydrolase_fold"/>
</dbReference>
<comment type="caution">
    <text evidence="3">The sequence shown here is derived from an EMBL/GenBank/DDBJ whole genome shotgun (WGS) entry which is preliminary data.</text>
</comment>
<dbReference type="Proteomes" id="UP001174936">
    <property type="component" value="Unassembled WGS sequence"/>
</dbReference>
<reference evidence="3" key="1">
    <citation type="submission" date="2023-06" db="EMBL/GenBank/DDBJ databases">
        <title>Genome-scale phylogeny and comparative genomics of the fungal order Sordariales.</title>
        <authorList>
            <consortium name="Lawrence Berkeley National Laboratory"/>
            <person name="Hensen N."/>
            <person name="Bonometti L."/>
            <person name="Westerberg I."/>
            <person name="Brannstrom I.O."/>
            <person name="Guillou S."/>
            <person name="Cros-Aarteil S."/>
            <person name="Calhoun S."/>
            <person name="Haridas S."/>
            <person name="Kuo A."/>
            <person name="Mondo S."/>
            <person name="Pangilinan J."/>
            <person name="Riley R."/>
            <person name="Labutti K."/>
            <person name="Andreopoulos B."/>
            <person name="Lipzen A."/>
            <person name="Chen C."/>
            <person name="Yanf M."/>
            <person name="Daum C."/>
            <person name="Ng V."/>
            <person name="Clum A."/>
            <person name="Steindorff A."/>
            <person name="Ohm R."/>
            <person name="Martin F."/>
            <person name="Silar P."/>
            <person name="Natvig D."/>
            <person name="Lalanne C."/>
            <person name="Gautier V."/>
            <person name="Ament-Velasquez S.L."/>
            <person name="Kruys A."/>
            <person name="Hutchinson M.I."/>
            <person name="Powell A.J."/>
            <person name="Barry K."/>
            <person name="Miller A.N."/>
            <person name="Grigoriev I.V."/>
            <person name="Debuchy R."/>
            <person name="Gladieux P."/>
            <person name="Thoren M.H."/>
            <person name="Johannesson H."/>
        </authorList>
    </citation>
    <scope>NUCLEOTIDE SEQUENCE</scope>
    <source>
        <strain evidence="3">SMH2532-1</strain>
    </source>
</reference>
<dbReference type="Pfam" id="PF24883">
    <property type="entry name" value="NPHP3_N"/>
    <property type="match status" value="1"/>
</dbReference>
<evidence type="ECO:0000313" key="3">
    <source>
        <dbReference type="EMBL" id="KAK0639719.1"/>
    </source>
</evidence>
<proteinExistence type="predicted"/>
<evidence type="ECO:0000313" key="4">
    <source>
        <dbReference type="Proteomes" id="UP001174936"/>
    </source>
</evidence>
<evidence type="ECO:0000256" key="1">
    <source>
        <dbReference type="ARBA" id="ARBA00022737"/>
    </source>
</evidence>
<keyword evidence="1" id="KW-0677">Repeat</keyword>
<dbReference type="PANTHER" id="PTHR10039">
    <property type="entry name" value="AMELOGENIN"/>
    <property type="match status" value="1"/>
</dbReference>
<protein>
    <recommendedName>
        <fullName evidence="2">Nephrocystin 3-like N-terminal domain-containing protein</fullName>
    </recommendedName>
</protein>
<accession>A0AA39XT27</accession>
<dbReference type="AlphaFoldDB" id="A0AA39XT27"/>
<dbReference type="InterPro" id="IPR056884">
    <property type="entry name" value="NPHP3-like_N"/>
</dbReference>
<name>A0AA39XT27_9PEZI</name>
<sequence length="1200" mass="133474">MSPPSGPKQKVYRVRNLPFHADRHEIARLLAHSVGAQIQGKALLSDAHIHIHSLARSADPWEHLATKTATVSFDRDLGLENGDSRGSGMEWRIQVPGLRGALILDTHFEGFTPLNEPDQHSYDCIAISGLASHPFGSWQPHGNNKSFMWIRDVLPACLPTFRFLTFGYDTTLLDSKSFQTIPDLAARFILDMKSHGWSSPTSRPVVFLAHSLGGVLLKQVMVMLASSGGVETFMLGNIKGAIFFGVPSKGMDVAQLLAMTEGQPNQVLVSDLSVGSPYLTNLGLQFEGISELRRMKFFWAYETRQSPTTVKSPTDGSYSRTGPPIVLVSRDSATSGIYDSKPLSTFQIDEDHSGMVKFPEGDARTRVVAQNLREIVDSKEGVDASANAGISGFVNSMAVPGSTSGLSKGSLPSDTMSFTKSAVRRKFTTDVALRSIQAPEQNLRLGQIDAAHTHTFEWVYDKKSVGFTDWLRKGSGVFWISGKPGSGKSTMMKLITTDERTSQLTQSWGSASRKVAANFFFHHRGNVLQKSFEGLLRGIITQVVGKEPQLATILRQMLINEYLDHVNSEGLGDLPSDILELFNRYNLRYNDRVDRAVRRLMGVKDASEQLRALLSTAFQGIDNLKREQMENSLLSERANLERAEATGALSTTVQYLCATTLQIDYSEAFRDLIEQWLLGMDLESLITGLLESSGLNVAKESQKGITGHVSAATVKRDVAKCVEREARREAIFENTTRLAWSRHNLETALSRILGQTMFDLDLILFLDALDEYDGRPEFIAEFLVSLTKKTSHRTSVRVCFASRPWPIFVEEFAKCPGFRIHEHTEGDIQAYCVDIMSPTLGPGLALSEIVPEIVKKSQGVFLWVRLVVEDLNSEAMLLGAEVSEARRVERLQRVLCSLPTELSDYYLAIIHRIPQTSRWDTYVLLECVSRAEGSLGLSVAFTSLQYSRCSSFKQPQAQLASRPLFPDDEFVQDVRTLSGGLVEVIHTGSLVAPNGPDFADTRARSRSLQFMHQTVQDFVQAPEFKRQVLGNSAYIMFENGHSFLFKTFFLGCLSRARSRIDIENAGFHATMAELTTGRSQYAIISDAPHSRFEGSRDVSRFPDSTASMQTTEWASWARQSVMCPLTFAAFFGLDLYIRDIPSVTPWLPERDLPFHSVVDALLGKYRTPEQALETAKALVRSGFFPTENEILLFVASSYTW</sequence>
<organism evidence="3 4">
    <name type="scientific">Cercophora newfieldiana</name>
    <dbReference type="NCBI Taxonomy" id="92897"/>
    <lineage>
        <taxon>Eukaryota</taxon>
        <taxon>Fungi</taxon>
        <taxon>Dikarya</taxon>
        <taxon>Ascomycota</taxon>
        <taxon>Pezizomycotina</taxon>
        <taxon>Sordariomycetes</taxon>
        <taxon>Sordariomycetidae</taxon>
        <taxon>Sordariales</taxon>
        <taxon>Lasiosphaeriaceae</taxon>
        <taxon>Cercophora</taxon>
    </lineage>
</organism>
<keyword evidence="4" id="KW-1185">Reference proteome</keyword>
<feature type="domain" description="Nephrocystin 3-like N-terminal" evidence="2">
    <location>
        <begin position="455"/>
        <end position="561"/>
    </location>
</feature>
<dbReference type="SUPFAM" id="SSF53474">
    <property type="entry name" value="alpha/beta-Hydrolases"/>
    <property type="match status" value="1"/>
</dbReference>